<dbReference type="Proteomes" id="UP001171916">
    <property type="component" value="Unassembled WGS sequence"/>
</dbReference>
<sequence>MAKKDSSKHIWTDPKDFGLPPVDIAPLVKRKSTKVEEKKVFEPKKPEVHKEDKTSEEMVLAAKAMAAKKLEAQKIEETSQIVASEEKAVPATPKKEIPRKSKSWVLWVALIGLALVSAITWQLIKVDTSAPISDEVLAEAVGESEGPGEIVSDSEIDAPIDNGSESTDSSTEPQGPVENLAVEENPTVEVPENVESGTTIDQNNPGELIRVETKPSPSQYFIIVGSLPNERLALNEASKYWDRNNELYLLSPTEDSENYRLAIGRFNGFTPANAELQRVKSEYTEALWILKY</sequence>
<accession>A0ABT7YAT4</accession>
<organism evidence="4 5">
    <name type="scientific">Algoriphagus sediminis</name>
    <dbReference type="NCBI Taxonomy" id="3057113"/>
    <lineage>
        <taxon>Bacteria</taxon>
        <taxon>Pseudomonadati</taxon>
        <taxon>Bacteroidota</taxon>
        <taxon>Cytophagia</taxon>
        <taxon>Cytophagales</taxon>
        <taxon>Cyclobacteriaceae</taxon>
        <taxon>Algoriphagus</taxon>
    </lineage>
</organism>
<evidence type="ECO:0000259" key="3">
    <source>
        <dbReference type="PROSITE" id="PS51724"/>
    </source>
</evidence>
<dbReference type="RefSeq" id="WP_289999168.1">
    <property type="nucleotide sequence ID" value="NZ_JAUEPH010000002.1"/>
</dbReference>
<keyword evidence="2" id="KW-0472">Membrane</keyword>
<reference evidence="4" key="1">
    <citation type="submission" date="2023-06" db="EMBL/GenBank/DDBJ databases">
        <title>Robiginitalea aurantiacus sp. nov. and Algoriphagus sediminis sp. nov., isolated from coastal sediment.</title>
        <authorList>
            <person name="Zhou Z.Y."/>
            <person name="An J."/>
            <person name="Jia Y.W."/>
            <person name="Du Z.J."/>
        </authorList>
    </citation>
    <scope>NUCLEOTIDE SEQUENCE</scope>
    <source>
        <strain evidence="4">C2-7</strain>
    </source>
</reference>
<evidence type="ECO:0000256" key="1">
    <source>
        <dbReference type="SAM" id="MobiDB-lite"/>
    </source>
</evidence>
<gene>
    <name evidence="4" type="ORF">QVH07_05590</name>
</gene>
<protein>
    <recommendedName>
        <fullName evidence="3">SPOR domain-containing protein</fullName>
    </recommendedName>
</protein>
<evidence type="ECO:0000313" key="5">
    <source>
        <dbReference type="Proteomes" id="UP001171916"/>
    </source>
</evidence>
<keyword evidence="2" id="KW-1133">Transmembrane helix</keyword>
<dbReference type="PROSITE" id="PS51724">
    <property type="entry name" value="SPOR"/>
    <property type="match status" value="1"/>
</dbReference>
<dbReference type="InterPro" id="IPR007730">
    <property type="entry name" value="SPOR-like_dom"/>
</dbReference>
<comment type="caution">
    <text evidence="4">The sequence shown here is derived from an EMBL/GenBank/DDBJ whole genome shotgun (WGS) entry which is preliminary data.</text>
</comment>
<keyword evidence="5" id="KW-1185">Reference proteome</keyword>
<feature type="transmembrane region" description="Helical" evidence="2">
    <location>
        <begin position="104"/>
        <end position="124"/>
    </location>
</feature>
<feature type="compositionally biased region" description="Polar residues" evidence="1">
    <location>
        <begin position="163"/>
        <end position="173"/>
    </location>
</feature>
<evidence type="ECO:0000313" key="4">
    <source>
        <dbReference type="EMBL" id="MDN3203608.1"/>
    </source>
</evidence>
<dbReference type="EMBL" id="JAUEPH010000002">
    <property type="protein sequence ID" value="MDN3203608.1"/>
    <property type="molecule type" value="Genomic_DNA"/>
</dbReference>
<feature type="domain" description="SPOR" evidence="3">
    <location>
        <begin position="214"/>
        <end position="292"/>
    </location>
</feature>
<name>A0ABT7YAT4_9BACT</name>
<evidence type="ECO:0000256" key="2">
    <source>
        <dbReference type="SAM" id="Phobius"/>
    </source>
</evidence>
<proteinExistence type="predicted"/>
<keyword evidence="2" id="KW-0812">Transmembrane</keyword>
<feature type="region of interest" description="Disordered" evidence="1">
    <location>
        <begin position="140"/>
        <end position="185"/>
    </location>
</feature>